<keyword evidence="4 6" id="KW-0520">NAD</keyword>
<dbReference type="EMBL" id="FOLO01000026">
    <property type="protein sequence ID" value="SFC99077.1"/>
    <property type="molecule type" value="Genomic_DNA"/>
</dbReference>
<dbReference type="RefSeq" id="WP_091986194.1">
    <property type="nucleotide sequence ID" value="NZ_FOLO01000026.1"/>
</dbReference>
<dbReference type="Proteomes" id="UP000198862">
    <property type="component" value="Unassembled WGS sequence"/>
</dbReference>
<evidence type="ECO:0000256" key="3">
    <source>
        <dbReference type="ARBA" id="ARBA00023002"/>
    </source>
</evidence>
<dbReference type="PANTHER" id="PTHR43741">
    <property type="entry name" value="FMN-DEPENDENT NADH-AZOREDUCTASE 1"/>
    <property type="match status" value="1"/>
</dbReference>
<keyword evidence="9" id="KW-1185">Reference proteome</keyword>
<dbReference type="STRING" id="1123010.SAMN02745724_03137"/>
<comment type="catalytic activity">
    <reaction evidence="5">
        <text>N,N-dimethyl-1,4-phenylenediamine + anthranilate + 2 NAD(+) = 2-(4-dimethylaminophenyl)diazenylbenzoate + 2 NADH + 2 H(+)</text>
        <dbReference type="Rhea" id="RHEA:55872"/>
        <dbReference type="ChEBI" id="CHEBI:15378"/>
        <dbReference type="ChEBI" id="CHEBI:15783"/>
        <dbReference type="ChEBI" id="CHEBI:16567"/>
        <dbReference type="ChEBI" id="CHEBI:57540"/>
        <dbReference type="ChEBI" id="CHEBI:57945"/>
        <dbReference type="ChEBI" id="CHEBI:71579"/>
        <dbReference type="EC" id="1.7.1.17"/>
    </reaction>
    <physiologicalReaction direction="right-to-left" evidence="5">
        <dbReference type="Rhea" id="RHEA:55874"/>
    </physiologicalReaction>
</comment>
<dbReference type="AlphaFoldDB" id="A0A1I1NNI4"/>
<feature type="binding site" evidence="6">
    <location>
        <begin position="17"/>
        <end position="19"/>
    </location>
    <ligand>
        <name>FMN</name>
        <dbReference type="ChEBI" id="CHEBI:58210"/>
    </ligand>
</feature>
<keyword evidence="1 6" id="KW-0285">Flavoprotein</keyword>
<dbReference type="EC" id="1.7.1.17" evidence="6"/>
<evidence type="ECO:0000256" key="6">
    <source>
        <dbReference type="HAMAP-Rule" id="MF_01216"/>
    </source>
</evidence>
<proteinExistence type="inferred from homology"/>
<evidence type="ECO:0000256" key="5">
    <source>
        <dbReference type="ARBA" id="ARBA00048542"/>
    </source>
</evidence>
<comment type="function">
    <text evidence="6">Also exhibits azoreductase activity. Catalyzes the reductive cleavage of the azo bond in aromatic azo compounds to the corresponding amines.</text>
</comment>
<dbReference type="OrthoDB" id="9787136at2"/>
<evidence type="ECO:0000259" key="7">
    <source>
        <dbReference type="Pfam" id="PF02525"/>
    </source>
</evidence>
<evidence type="ECO:0000256" key="2">
    <source>
        <dbReference type="ARBA" id="ARBA00022643"/>
    </source>
</evidence>
<dbReference type="InterPro" id="IPR050104">
    <property type="entry name" value="FMN-dep_NADH:Q_OxRdtase_AzoR1"/>
</dbReference>
<accession>A0A1I1NNI4</accession>
<dbReference type="EC" id="1.6.5.-" evidence="6"/>
<dbReference type="SUPFAM" id="SSF52218">
    <property type="entry name" value="Flavoproteins"/>
    <property type="match status" value="1"/>
</dbReference>
<comment type="caution">
    <text evidence="6">Lacks conserved residue(s) required for the propagation of feature annotation.</text>
</comment>
<evidence type="ECO:0000313" key="8">
    <source>
        <dbReference type="EMBL" id="SFC99077.1"/>
    </source>
</evidence>
<feature type="binding site" evidence="6">
    <location>
        <begin position="141"/>
        <end position="144"/>
    </location>
    <ligand>
        <name>FMN</name>
        <dbReference type="ChEBI" id="CHEBI:58210"/>
    </ligand>
</feature>
<comment type="catalytic activity">
    <reaction evidence="6">
        <text>2 a quinone + NADH + H(+) = 2 a 1,4-benzosemiquinone + NAD(+)</text>
        <dbReference type="Rhea" id="RHEA:65952"/>
        <dbReference type="ChEBI" id="CHEBI:15378"/>
        <dbReference type="ChEBI" id="CHEBI:57540"/>
        <dbReference type="ChEBI" id="CHEBI:57945"/>
        <dbReference type="ChEBI" id="CHEBI:132124"/>
        <dbReference type="ChEBI" id="CHEBI:134225"/>
    </reaction>
</comment>
<dbReference type="InterPro" id="IPR003680">
    <property type="entry name" value="Flavodoxin_fold"/>
</dbReference>
<dbReference type="InterPro" id="IPR029039">
    <property type="entry name" value="Flavoprotein-like_sf"/>
</dbReference>
<dbReference type="GO" id="GO:0010181">
    <property type="term" value="F:FMN binding"/>
    <property type="evidence" value="ECO:0007669"/>
    <property type="project" value="UniProtKB-UniRule"/>
</dbReference>
<sequence length="208" mass="22699">MVKNVLIIKSSPAGEASISNQVANYLMATMCDSDNKYQFTIRNLANTPAPVYNSEILGSFYGDPHALTAHQVEIAKPSLEYIDELKKADMIVLASPMHNFGITSLLKNYLDQICRFGLTFQYGTNGPEGLLTNKQAIIIASAGGDFSSAESKVADFQTPYLKKVLSFIGLDEVQVITAYGVAQGKEGPLQAQKHAQQQIQKLMNTYVA</sequence>
<evidence type="ECO:0000256" key="1">
    <source>
        <dbReference type="ARBA" id="ARBA00022630"/>
    </source>
</evidence>
<gene>
    <name evidence="6" type="primary">azoR</name>
    <name evidence="8" type="ORF">SAMN02745724_03137</name>
</gene>
<dbReference type="Gene3D" id="3.40.50.360">
    <property type="match status" value="1"/>
</dbReference>
<organism evidence="8 9">
    <name type="scientific">Pseudoalteromonas denitrificans DSM 6059</name>
    <dbReference type="NCBI Taxonomy" id="1123010"/>
    <lineage>
        <taxon>Bacteria</taxon>
        <taxon>Pseudomonadati</taxon>
        <taxon>Pseudomonadota</taxon>
        <taxon>Gammaproteobacteria</taxon>
        <taxon>Alteromonadales</taxon>
        <taxon>Pseudoalteromonadaceae</taxon>
        <taxon>Pseudoalteromonas</taxon>
    </lineage>
</organism>
<dbReference type="Pfam" id="PF02525">
    <property type="entry name" value="Flavodoxin_2"/>
    <property type="match status" value="1"/>
</dbReference>
<feature type="domain" description="Flavodoxin-like fold" evidence="7">
    <location>
        <begin position="3"/>
        <end position="201"/>
    </location>
</feature>
<comment type="similarity">
    <text evidence="6">Belongs to the azoreductase type 1 family.</text>
</comment>
<dbReference type="PANTHER" id="PTHR43741:SF2">
    <property type="entry name" value="FMN-DEPENDENT NADH:QUINONE OXIDOREDUCTASE"/>
    <property type="match status" value="1"/>
</dbReference>
<evidence type="ECO:0000256" key="4">
    <source>
        <dbReference type="ARBA" id="ARBA00023027"/>
    </source>
</evidence>
<name>A0A1I1NNI4_9GAMM</name>
<keyword evidence="2 6" id="KW-0288">FMN</keyword>
<comment type="function">
    <text evidence="6">Quinone reductase that provides resistance to thiol-specific stress caused by electrophilic quinones.</text>
</comment>
<dbReference type="GO" id="GO:0009055">
    <property type="term" value="F:electron transfer activity"/>
    <property type="evidence" value="ECO:0007669"/>
    <property type="project" value="UniProtKB-UniRule"/>
</dbReference>
<keyword evidence="3 6" id="KW-0560">Oxidoreductase</keyword>
<dbReference type="GO" id="GO:0016652">
    <property type="term" value="F:oxidoreductase activity, acting on NAD(P)H as acceptor"/>
    <property type="evidence" value="ECO:0007669"/>
    <property type="project" value="UniProtKB-UniRule"/>
</dbReference>
<comment type="subunit">
    <text evidence="6">Homodimer.</text>
</comment>
<reference evidence="8 9" key="1">
    <citation type="submission" date="2016-10" db="EMBL/GenBank/DDBJ databases">
        <authorList>
            <person name="de Groot N.N."/>
        </authorList>
    </citation>
    <scope>NUCLEOTIDE SEQUENCE [LARGE SCALE GENOMIC DNA]</scope>
    <source>
        <strain evidence="8 9">DSM 6059</strain>
    </source>
</reference>
<feature type="binding site" evidence="6">
    <location>
        <position position="11"/>
    </location>
    <ligand>
        <name>FMN</name>
        <dbReference type="ChEBI" id="CHEBI:58210"/>
    </ligand>
</feature>
<evidence type="ECO:0000313" key="9">
    <source>
        <dbReference type="Proteomes" id="UP000198862"/>
    </source>
</evidence>
<comment type="cofactor">
    <cofactor evidence="6">
        <name>FMN</name>
        <dbReference type="ChEBI" id="CHEBI:58210"/>
    </cofactor>
    <text evidence="6">Binds 1 FMN per subunit.</text>
</comment>
<dbReference type="HAMAP" id="MF_01216">
    <property type="entry name" value="Azoreductase_type1"/>
    <property type="match status" value="1"/>
</dbReference>
<dbReference type="InterPro" id="IPR023048">
    <property type="entry name" value="NADH:quinone_OxRdtase_FMN_depd"/>
</dbReference>
<dbReference type="GO" id="GO:0016655">
    <property type="term" value="F:oxidoreductase activity, acting on NAD(P)H, quinone or similar compound as acceptor"/>
    <property type="evidence" value="ECO:0007669"/>
    <property type="project" value="InterPro"/>
</dbReference>
<protein>
    <recommendedName>
        <fullName evidence="6">FMN dependent NADH:quinone oxidoreductase</fullName>
        <ecNumber evidence="6">1.6.5.-</ecNumber>
    </recommendedName>
    <alternativeName>
        <fullName evidence="6">Azo-dye reductase</fullName>
    </alternativeName>
    <alternativeName>
        <fullName evidence="6">FMN-dependent NADH-azo compound oxidoreductase</fullName>
    </alternativeName>
    <alternativeName>
        <fullName evidence="6">FMN-dependent NADH-azoreductase</fullName>
        <ecNumber evidence="6">1.7.1.17</ecNumber>
    </alternativeName>
</protein>